<dbReference type="Pfam" id="PF01284">
    <property type="entry name" value="MARVEL"/>
    <property type="match status" value="1"/>
</dbReference>
<feature type="transmembrane region" description="Helical" evidence="5">
    <location>
        <begin position="61"/>
        <end position="81"/>
    </location>
</feature>
<dbReference type="InterPro" id="IPR008253">
    <property type="entry name" value="Marvel"/>
</dbReference>
<evidence type="ECO:0000256" key="1">
    <source>
        <dbReference type="ARBA" id="ARBA00004141"/>
    </source>
</evidence>
<accession>A0ABM1IJB2</accession>
<protein>
    <submittedName>
        <fullName evidence="8 9">Uncharacterized protein LOC107068440</fullName>
    </submittedName>
</protein>
<reference evidence="8 9" key="1">
    <citation type="submission" date="2025-05" db="UniProtKB">
        <authorList>
            <consortium name="RefSeq"/>
        </authorList>
    </citation>
    <scope>IDENTIFICATION</scope>
    <source>
        <tissue evidence="8 9">Whole body</tissue>
    </source>
</reference>
<evidence type="ECO:0000256" key="5">
    <source>
        <dbReference type="SAM" id="Phobius"/>
    </source>
</evidence>
<keyword evidence="2 5" id="KW-0812">Transmembrane</keyword>
<evidence type="ECO:0000259" key="6">
    <source>
        <dbReference type="Pfam" id="PF01284"/>
    </source>
</evidence>
<feature type="domain" description="MARVEL" evidence="6">
    <location>
        <begin position="22"/>
        <end position="159"/>
    </location>
</feature>
<gene>
    <name evidence="8 9" type="primary">LOC107068440</name>
</gene>
<evidence type="ECO:0000256" key="2">
    <source>
        <dbReference type="ARBA" id="ARBA00022692"/>
    </source>
</evidence>
<keyword evidence="4 5" id="KW-0472">Membrane</keyword>
<evidence type="ECO:0000313" key="7">
    <source>
        <dbReference type="Proteomes" id="UP000694924"/>
    </source>
</evidence>
<organism evidence="7 9">
    <name type="scientific">Polistes dominula</name>
    <name type="common">European paper wasp</name>
    <name type="synonym">Vespa dominula</name>
    <dbReference type="NCBI Taxonomy" id="743375"/>
    <lineage>
        <taxon>Eukaryota</taxon>
        <taxon>Metazoa</taxon>
        <taxon>Ecdysozoa</taxon>
        <taxon>Arthropoda</taxon>
        <taxon>Hexapoda</taxon>
        <taxon>Insecta</taxon>
        <taxon>Pterygota</taxon>
        <taxon>Neoptera</taxon>
        <taxon>Endopterygota</taxon>
        <taxon>Hymenoptera</taxon>
        <taxon>Apocrita</taxon>
        <taxon>Aculeata</taxon>
        <taxon>Vespoidea</taxon>
        <taxon>Vespidae</taxon>
        <taxon>Polistinae</taxon>
        <taxon>Polistini</taxon>
        <taxon>Polistes</taxon>
    </lineage>
</organism>
<dbReference type="Proteomes" id="UP000694924">
    <property type="component" value="Unplaced"/>
</dbReference>
<comment type="subcellular location">
    <subcellularLocation>
        <location evidence="1">Membrane</location>
        <topology evidence="1">Multi-pass membrane protein</topology>
    </subcellularLocation>
</comment>
<dbReference type="PANTHER" id="PTHR36692">
    <property type="entry name" value="PROTEIN SNAKESKIN"/>
    <property type="match status" value="1"/>
</dbReference>
<evidence type="ECO:0000256" key="4">
    <source>
        <dbReference type="ARBA" id="ARBA00023136"/>
    </source>
</evidence>
<keyword evidence="7" id="KW-1185">Reference proteome</keyword>
<dbReference type="InterPro" id="IPR038976">
    <property type="entry name" value="Ssk"/>
</dbReference>
<feature type="transmembrane region" description="Helical" evidence="5">
    <location>
        <begin position="93"/>
        <end position="115"/>
    </location>
</feature>
<sequence length="167" mass="18976">MADEAQRTPEVPKESKISKHITVAFKVVEIILSIFAIGLMVDPLNSFQRIFNKTRFKLDDAAFIYVTVAGYVMINTLFIICHLLGDRLPKRTMILFASLGAILHIVAGSLIVHNWRNIQRPYYGINNEIYPSKQYMDMLISSAVFVFLNALAFVAEVFLILKFSTKT</sequence>
<proteinExistence type="predicted"/>
<feature type="transmembrane region" description="Helical" evidence="5">
    <location>
        <begin position="135"/>
        <end position="161"/>
    </location>
</feature>
<dbReference type="GeneID" id="107068440"/>
<evidence type="ECO:0000313" key="9">
    <source>
        <dbReference type="RefSeq" id="XP_015180299.1"/>
    </source>
</evidence>
<dbReference type="RefSeq" id="XP_015180299.1">
    <property type="nucleotide sequence ID" value="XM_015324813.1"/>
</dbReference>
<evidence type="ECO:0000256" key="3">
    <source>
        <dbReference type="ARBA" id="ARBA00022989"/>
    </source>
</evidence>
<feature type="transmembrane region" description="Helical" evidence="5">
    <location>
        <begin position="21"/>
        <end position="41"/>
    </location>
</feature>
<keyword evidence="3 5" id="KW-1133">Transmembrane helix</keyword>
<name>A0ABM1IJB2_POLDO</name>
<dbReference type="PANTHER" id="PTHR36692:SF2">
    <property type="entry name" value="GEO12064P1"/>
    <property type="match status" value="1"/>
</dbReference>
<dbReference type="InterPro" id="IPR036259">
    <property type="entry name" value="MFS_trans_sf"/>
</dbReference>
<dbReference type="SUPFAM" id="SSF103473">
    <property type="entry name" value="MFS general substrate transporter"/>
    <property type="match status" value="1"/>
</dbReference>
<dbReference type="RefSeq" id="XP_015180290.1">
    <property type="nucleotide sequence ID" value="XM_015324804.1"/>
</dbReference>
<evidence type="ECO:0000313" key="8">
    <source>
        <dbReference type="RefSeq" id="XP_015180290.1"/>
    </source>
</evidence>